<feature type="signal peptide" evidence="2">
    <location>
        <begin position="1"/>
        <end position="19"/>
    </location>
</feature>
<dbReference type="AlphaFoldDB" id="A0A345HBD8"/>
<dbReference type="InterPro" id="IPR036116">
    <property type="entry name" value="FN3_sf"/>
</dbReference>
<feature type="chain" id="PRO_5016624768" evidence="2">
    <location>
        <begin position="20"/>
        <end position="724"/>
    </location>
</feature>
<feature type="domain" description="DUF7619" evidence="4">
    <location>
        <begin position="508"/>
        <end position="639"/>
    </location>
</feature>
<dbReference type="OrthoDB" id="1110367at2"/>
<name>A0A345HBD8_9FLAO</name>
<evidence type="ECO:0000313" key="5">
    <source>
        <dbReference type="EMBL" id="AXG73898.1"/>
    </source>
</evidence>
<dbReference type="NCBIfam" id="TIGR04183">
    <property type="entry name" value="Por_Secre_tail"/>
    <property type="match status" value="1"/>
</dbReference>
<dbReference type="InterPro" id="IPR055353">
    <property type="entry name" value="DUF7619"/>
</dbReference>
<evidence type="ECO:0000259" key="4">
    <source>
        <dbReference type="Pfam" id="PF24595"/>
    </source>
</evidence>
<dbReference type="Gene3D" id="2.60.120.200">
    <property type="match status" value="1"/>
</dbReference>
<keyword evidence="6" id="KW-1185">Reference proteome</keyword>
<dbReference type="EMBL" id="CP031188">
    <property type="protein sequence ID" value="AXG73898.1"/>
    <property type="molecule type" value="Genomic_DNA"/>
</dbReference>
<dbReference type="Pfam" id="PF24595">
    <property type="entry name" value="DUF7619"/>
    <property type="match status" value="1"/>
</dbReference>
<dbReference type="NCBIfam" id="NF038128">
    <property type="entry name" value="choice_anch_J"/>
    <property type="match status" value="1"/>
</dbReference>
<keyword evidence="1 2" id="KW-0732">Signal</keyword>
<feature type="domain" description="Secretion system C-terminal sorting" evidence="3">
    <location>
        <begin position="658"/>
        <end position="722"/>
    </location>
</feature>
<dbReference type="Proteomes" id="UP000253951">
    <property type="component" value="Chromosome"/>
</dbReference>
<gene>
    <name evidence="5" type="ORF">DVK85_06440</name>
</gene>
<evidence type="ECO:0000256" key="1">
    <source>
        <dbReference type="ARBA" id="ARBA00022729"/>
    </source>
</evidence>
<accession>A0A345HBD8</accession>
<dbReference type="SUPFAM" id="SSF49265">
    <property type="entry name" value="Fibronectin type III"/>
    <property type="match status" value="1"/>
</dbReference>
<evidence type="ECO:0000256" key="2">
    <source>
        <dbReference type="SAM" id="SignalP"/>
    </source>
</evidence>
<protein>
    <submittedName>
        <fullName evidence="5">T9SS C-terminal target domain-containing protein</fullName>
    </submittedName>
</protein>
<dbReference type="InterPro" id="IPR026444">
    <property type="entry name" value="Secre_tail"/>
</dbReference>
<dbReference type="Pfam" id="PF18962">
    <property type="entry name" value="Por_Secre_tail"/>
    <property type="match status" value="1"/>
</dbReference>
<dbReference type="RefSeq" id="WP_114677657.1">
    <property type="nucleotide sequence ID" value="NZ_CP031188.1"/>
</dbReference>
<proteinExistence type="predicted"/>
<evidence type="ECO:0000313" key="6">
    <source>
        <dbReference type="Proteomes" id="UP000253951"/>
    </source>
</evidence>
<evidence type="ECO:0000259" key="3">
    <source>
        <dbReference type="Pfam" id="PF18962"/>
    </source>
</evidence>
<sequence>MKTKLLYLTLLLLSFTINAQPPVEGFEDAGIFPPPGWMVLDNSIGPAVQWNQASGGPTQIPYQGSYAAYLSRENVGVGIPEDWLVTPQMMASEKIRFFSRLTLGGDQGSIYRVMITTGDPTDLGGYTVLQEWTELEINPDQTTYTEKVVDVPSEYLGQQVRFAFVMIADNGDRWLIDNVSFEVDCAPPTNIAVDFEGSIATASWEAEEGVDEWEVYIMPGYQTFVGDEEGIVVSGEPSYTFIGLVEDELYKVYVRAICSDDSIGWWMGPTYTETIFNDNTITGTIMYDSDGDNNCDEANYIPSIPILVNINGDFIFYTYTNAEGEYTLYNIPEGQNSITLQPLLPQGFDDVPVVSEILTFEGTDIEHVLDVCVPQYDEAINDIRVTFLPTNGAQPGFYPRYSLKVRNMGILLAENVTVTLDFDEERVEVNEVDNPYTVTDENTILISLGDIPPFGSNISEVKFYAFEPPVNEVGDQLPYTAYASMNATDDDMTNNYYTLNQTLVNSYDPNSVVVAEGDLIPLEDEIKDVHYTINFQNLGTAPAVNIKIENDLDANFDSDTFEMIASSHNFTVARTGEHLEFQFPNINLPSSLADEPNSHGYVIYKVKPITTIQEGDIVNNTADIYFDFNSAIITNTATSEFYDVLMNTDNHRANNILIYPNPATDKIYIQTESIIQKVLIYDINGRLCLTSETTTIDVKSLNSGLYFTEIITSVGKNVYKLIKQ</sequence>
<dbReference type="Gene3D" id="2.60.40.10">
    <property type="entry name" value="Immunoglobulins"/>
    <property type="match status" value="1"/>
</dbReference>
<dbReference type="KEGG" id="fat:DVK85_06440"/>
<dbReference type="InterPro" id="IPR013783">
    <property type="entry name" value="Ig-like_fold"/>
</dbReference>
<organism evidence="5 6">
    <name type="scientific">Flavobacterium arcticum</name>
    <dbReference type="NCBI Taxonomy" id="1784713"/>
    <lineage>
        <taxon>Bacteria</taxon>
        <taxon>Pseudomonadati</taxon>
        <taxon>Bacteroidota</taxon>
        <taxon>Flavobacteriia</taxon>
        <taxon>Flavobacteriales</taxon>
        <taxon>Flavobacteriaceae</taxon>
        <taxon>Flavobacterium</taxon>
    </lineage>
</organism>
<reference evidence="5 6" key="1">
    <citation type="submission" date="2018-07" db="EMBL/GenBank/DDBJ databases">
        <title>Complete genome sequence of Flavobacterium arcticum type strain SM1502T.</title>
        <authorList>
            <person name="Li Y."/>
            <person name="Li D.-D."/>
        </authorList>
    </citation>
    <scope>NUCLEOTIDE SEQUENCE [LARGE SCALE GENOMIC DNA]</scope>
    <source>
        <strain evidence="5 6">SM1502</strain>
    </source>
</reference>